<dbReference type="InterPro" id="IPR002528">
    <property type="entry name" value="MATE_fam"/>
</dbReference>
<keyword evidence="3" id="KW-0813">Transport</keyword>
<evidence type="ECO:0000256" key="5">
    <source>
        <dbReference type="ARBA" id="ARBA00022989"/>
    </source>
</evidence>
<feature type="region of interest" description="Disordered" evidence="8">
    <location>
        <begin position="48"/>
        <end position="90"/>
    </location>
</feature>
<organism evidence="9 10">
    <name type="scientific">Arabidopsis thaliana x Arabidopsis arenosa</name>
    <dbReference type="NCBI Taxonomy" id="1240361"/>
    <lineage>
        <taxon>Eukaryota</taxon>
        <taxon>Viridiplantae</taxon>
        <taxon>Streptophyta</taxon>
        <taxon>Embryophyta</taxon>
        <taxon>Tracheophyta</taxon>
        <taxon>Spermatophyta</taxon>
        <taxon>Magnoliopsida</taxon>
        <taxon>eudicotyledons</taxon>
        <taxon>Gunneridae</taxon>
        <taxon>Pentapetalae</taxon>
        <taxon>rosids</taxon>
        <taxon>malvids</taxon>
        <taxon>Brassicales</taxon>
        <taxon>Brassicaceae</taxon>
        <taxon>Camelineae</taxon>
        <taxon>Arabidopsis</taxon>
    </lineage>
</organism>
<protein>
    <recommendedName>
        <fullName evidence="7">Protein DETOXIFICATION</fullName>
    </recommendedName>
    <alternativeName>
        <fullName evidence="7">Multidrug and toxic compound extrusion protein</fullName>
    </alternativeName>
</protein>
<dbReference type="GO" id="GO:0016020">
    <property type="term" value="C:membrane"/>
    <property type="evidence" value="ECO:0007669"/>
    <property type="project" value="UniProtKB-SubCell"/>
</dbReference>
<comment type="caution">
    <text evidence="9">The sequence shown here is derived from an EMBL/GenBank/DDBJ whole genome shotgun (WGS) entry which is preliminary data.</text>
</comment>
<comment type="subcellular location">
    <subcellularLocation>
        <location evidence="1">Membrane</location>
        <topology evidence="1">Multi-pass membrane protein</topology>
    </subcellularLocation>
</comment>
<feature type="transmembrane region" description="Helical" evidence="7">
    <location>
        <begin position="176"/>
        <end position="206"/>
    </location>
</feature>
<evidence type="ECO:0000256" key="2">
    <source>
        <dbReference type="ARBA" id="ARBA00010199"/>
    </source>
</evidence>
<feature type="region of interest" description="Disordered" evidence="8">
    <location>
        <begin position="1"/>
        <end position="32"/>
    </location>
</feature>
<name>A0A8T2BY93_9BRAS</name>
<feature type="transmembrane region" description="Helical" evidence="7">
    <location>
        <begin position="318"/>
        <end position="343"/>
    </location>
</feature>
<feature type="transmembrane region" description="Helical" evidence="7">
    <location>
        <begin position="438"/>
        <end position="461"/>
    </location>
</feature>
<feature type="transmembrane region" description="Helical" evidence="7">
    <location>
        <begin position="467"/>
        <end position="487"/>
    </location>
</feature>
<feature type="region of interest" description="Disordered" evidence="8">
    <location>
        <begin position="106"/>
        <end position="132"/>
    </location>
</feature>
<feature type="compositionally biased region" description="Basic and acidic residues" evidence="8">
    <location>
        <begin position="112"/>
        <end position="125"/>
    </location>
</feature>
<dbReference type="GO" id="GO:0015297">
    <property type="term" value="F:antiporter activity"/>
    <property type="evidence" value="ECO:0007669"/>
    <property type="project" value="InterPro"/>
</dbReference>
<feature type="transmembrane region" description="Helical" evidence="7">
    <location>
        <begin position="264"/>
        <end position="285"/>
    </location>
</feature>
<evidence type="ECO:0000256" key="3">
    <source>
        <dbReference type="ARBA" id="ARBA00022448"/>
    </source>
</evidence>
<evidence type="ECO:0000256" key="1">
    <source>
        <dbReference type="ARBA" id="ARBA00004141"/>
    </source>
</evidence>
<feature type="transmembrane region" description="Helical" evidence="7">
    <location>
        <begin position="145"/>
        <end position="170"/>
    </location>
</feature>
<feature type="transmembrane region" description="Helical" evidence="7">
    <location>
        <begin position="394"/>
        <end position="417"/>
    </location>
</feature>
<dbReference type="Pfam" id="PF01554">
    <property type="entry name" value="MatE"/>
    <property type="match status" value="2"/>
</dbReference>
<dbReference type="InterPro" id="IPR045069">
    <property type="entry name" value="MATE_euk"/>
</dbReference>
<dbReference type="GO" id="GO:1990961">
    <property type="term" value="P:xenobiotic detoxification by transmembrane export across the plasma membrane"/>
    <property type="evidence" value="ECO:0007669"/>
    <property type="project" value="InterPro"/>
</dbReference>
<reference evidence="9 10" key="1">
    <citation type="submission" date="2020-12" db="EMBL/GenBank/DDBJ databases">
        <title>Concerted genomic and epigenomic changes stabilize Arabidopsis allopolyploids.</title>
        <authorList>
            <person name="Chen Z."/>
        </authorList>
    </citation>
    <scope>NUCLEOTIDE SEQUENCE [LARGE SCALE GENOMIC DNA]</scope>
    <source>
        <strain evidence="9">Allo738</strain>
        <tissue evidence="9">Leaf</tissue>
    </source>
</reference>
<feature type="transmembrane region" description="Helical" evidence="7">
    <location>
        <begin position="292"/>
        <end position="312"/>
    </location>
</feature>
<evidence type="ECO:0000313" key="10">
    <source>
        <dbReference type="Proteomes" id="UP000694240"/>
    </source>
</evidence>
<comment type="similarity">
    <text evidence="2 7">Belongs to the multi antimicrobial extrusion (MATE) (TC 2.A.66.1) family.</text>
</comment>
<feature type="transmembrane region" description="Helical" evidence="7">
    <location>
        <begin position="227"/>
        <end position="244"/>
    </location>
</feature>
<dbReference type="AlphaFoldDB" id="A0A8T2BY93"/>
<keyword evidence="5 7" id="KW-1133">Transmembrane helix</keyword>
<feature type="transmembrane region" description="Helical" evidence="7">
    <location>
        <begin position="499"/>
        <end position="518"/>
    </location>
</feature>
<keyword evidence="4 7" id="KW-0812">Transmembrane</keyword>
<evidence type="ECO:0000256" key="6">
    <source>
        <dbReference type="ARBA" id="ARBA00023136"/>
    </source>
</evidence>
<dbReference type="GO" id="GO:0042910">
    <property type="term" value="F:xenobiotic transmembrane transporter activity"/>
    <property type="evidence" value="ECO:0007669"/>
    <property type="project" value="InterPro"/>
</dbReference>
<evidence type="ECO:0000256" key="8">
    <source>
        <dbReference type="SAM" id="MobiDB-lite"/>
    </source>
</evidence>
<proteinExistence type="inferred from homology"/>
<keyword evidence="6 7" id="KW-0472">Membrane</keyword>
<evidence type="ECO:0000256" key="4">
    <source>
        <dbReference type="ARBA" id="ARBA00022692"/>
    </source>
</evidence>
<keyword evidence="10" id="KW-1185">Reference proteome</keyword>
<evidence type="ECO:0000313" key="9">
    <source>
        <dbReference type="EMBL" id="KAG7592728.1"/>
    </source>
</evidence>
<dbReference type="Proteomes" id="UP000694240">
    <property type="component" value="Chromosome 6"/>
</dbReference>
<gene>
    <name evidence="9" type="ORF">ISN45_Aa01g015860</name>
</gene>
<dbReference type="EMBL" id="JAEFBK010000006">
    <property type="protein sequence ID" value="KAG7592728.1"/>
    <property type="molecule type" value="Genomic_DNA"/>
</dbReference>
<evidence type="ECO:0000256" key="7">
    <source>
        <dbReference type="RuleBase" id="RU004914"/>
    </source>
</evidence>
<dbReference type="PANTHER" id="PTHR11206">
    <property type="entry name" value="MULTIDRUG RESISTANCE PROTEIN"/>
    <property type="match status" value="1"/>
</dbReference>
<feature type="compositionally biased region" description="Basic and acidic residues" evidence="8">
    <location>
        <begin position="9"/>
        <end position="18"/>
    </location>
</feature>
<dbReference type="CDD" id="cd13132">
    <property type="entry name" value="MATE_eukaryotic"/>
    <property type="match status" value="1"/>
</dbReference>
<sequence length="547" mass="60115">MDFVGKEVQSNKKGKEENREGEELEKKPTVNGDQLIKILSPVKCPVTMVEKPEKEEEEECTTPKAEEFKIPQPLQCPPAPKPKRRRGGDHSSMLVRHMETLNDDHEDTISSEQEHQAHTTSDTDRPPISGGRDFLRQFAAESKKLWWLAGPAIFTSFCQYSLGAVTQILAGHVNTLALAAVSIQNSVIAGFSVGIMLGMGSALATLCGQAYGAGQLEMMGIYLQRSWIILNSCALLLCLFYVFATPLLSFLGQSPEISKSAGKFSLWMIPQLFAYAFNFATAKFLQAQSKVIAMAVIAVTVLLQHTLLSWLLMLKLGWGMAGGAVVLNVSWWLIDVSQIVYICGGSCGRAWSGLSWKAFKNLRGFARLSLASAVMVCVRVSNELGAEHPRRAKFLLIVAMITSVSIGAMISMTLIVLRDKYPAMFSDDEEVRALVKQLTPLLALTIVINNIQPVLSGVAVGAGWQGIVAYVNVGCYYLCGIPIGLVLGYKMDLGVKGIWTGMLTGTVVQTCVLLVIIYRTNWNTEASLAEARIRKWRGQTDRRRDQM</sequence>
<accession>A0A8T2BY93</accession>